<dbReference type="RefSeq" id="WP_107953462.1">
    <property type="nucleotide sequence ID" value="NZ_QAYE01000003.1"/>
</dbReference>
<organism evidence="1 2">
    <name type="scientific">Sphingomonas faeni</name>
    <dbReference type="NCBI Taxonomy" id="185950"/>
    <lineage>
        <taxon>Bacteria</taxon>
        <taxon>Pseudomonadati</taxon>
        <taxon>Pseudomonadota</taxon>
        <taxon>Alphaproteobacteria</taxon>
        <taxon>Sphingomonadales</taxon>
        <taxon>Sphingomonadaceae</taxon>
        <taxon>Sphingomonas</taxon>
    </lineage>
</organism>
<gene>
    <name evidence="1" type="ORF">C8J25_1037</name>
</gene>
<name>A0A2T5U700_9SPHN</name>
<dbReference type="EMBL" id="QAYE01000003">
    <property type="protein sequence ID" value="PTW47292.1"/>
    <property type="molecule type" value="Genomic_DNA"/>
</dbReference>
<evidence type="ECO:0000313" key="1">
    <source>
        <dbReference type="EMBL" id="PTW47292.1"/>
    </source>
</evidence>
<protein>
    <submittedName>
        <fullName evidence="1">Uncharacterized protein</fullName>
    </submittedName>
</protein>
<reference evidence="1 2" key="1">
    <citation type="submission" date="2018-04" db="EMBL/GenBank/DDBJ databases">
        <title>Genomic Encyclopedia of Type Strains, Phase III (KMG-III): the genomes of soil and plant-associated and newly described type strains.</title>
        <authorList>
            <person name="Whitman W."/>
        </authorList>
    </citation>
    <scope>NUCLEOTIDE SEQUENCE [LARGE SCALE GENOMIC DNA]</scope>
    <source>
        <strain evidence="1 2">MA-olki</strain>
    </source>
</reference>
<comment type="caution">
    <text evidence="1">The sequence shown here is derived from an EMBL/GenBank/DDBJ whole genome shotgun (WGS) entry which is preliminary data.</text>
</comment>
<evidence type="ECO:0000313" key="2">
    <source>
        <dbReference type="Proteomes" id="UP000244013"/>
    </source>
</evidence>
<dbReference type="OrthoDB" id="7579829at2"/>
<dbReference type="Proteomes" id="UP000244013">
    <property type="component" value="Unassembled WGS sequence"/>
</dbReference>
<dbReference type="AlphaFoldDB" id="A0A2T5U700"/>
<dbReference type="GeneID" id="91005377"/>
<proteinExistence type="predicted"/>
<sequence length="94" mass="10107">MNAIHTEMLYIQRRLDATQAMADAAAGPCARVAHETLAGLYADTLAALAAQLECLIAEAPLTFASRALRSDRSVGLRVLRPAMPRSRLTLKLAC</sequence>
<accession>A0A2T5U700</accession>